<dbReference type="SUPFAM" id="SSF55729">
    <property type="entry name" value="Acyl-CoA N-acyltransferases (Nat)"/>
    <property type="match status" value="1"/>
</dbReference>
<dbReference type="RefSeq" id="WP_302077841.1">
    <property type="nucleotide sequence ID" value="NZ_JAUKWQ010000005.1"/>
</dbReference>
<dbReference type="Gene3D" id="3.40.630.30">
    <property type="match status" value="1"/>
</dbReference>
<feature type="domain" description="N-acetyltransferase" evidence="3">
    <location>
        <begin position="1"/>
        <end position="153"/>
    </location>
</feature>
<dbReference type="Proteomes" id="UP001169006">
    <property type="component" value="Unassembled WGS sequence"/>
</dbReference>
<name>A0ABT8SYT1_9HYPH</name>
<proteinExistence type="predicted"/>
<dbReference type="EMBL" id="JAUKWQ010000005">
    <property type="protein sequence ID" value="MDO1583635.1"/>
    <property type="molecule type" value="Genomic_DNA"/>
</dbReference>
<reference evidence="4" key="2">
    <citation type="submission" date="2023-07" db="EMBL/GenBank/DDBJ databases">
        <authorList>
            <person name="Sun H."/>
        </authorList>
    </citation>
    <scope>NUCLEOTIDE SEQUENCE</scope>
    <source>
        <strain evidence="4">05753</strain>
    </source>
</reference>
<dbReference type="InterPro" id="IPR000182">
    <property type="entry name" value="GNAT_dom"/>
</dbReference>
<keyword evidence="5" id="KW-1185">Reference proteome</keyword>
<evidence type="ECO:0000256" key="2">
    <source>
        <dbReference type="ARBA" id="ARBA00023315"/>
    </source>
</evidence>
<sequence>MTVRAATAADAEAMSVLLTEILESWKSERPRSPDYVRQHYIEHPDEIQCSVAVDEDGSIIGFQSLRMANEGNPYGVTPGWGIIGTYVKLGTARRGVGRALFAASRDAALKAGVSKIDASIGETNEKAVNYYEAMGFRTYRTKPGVICKCCELRNVSDSELATGVNS</sequence>
<dbReference type="CDD" id="cd04301">
    <property type="entry name" value="NAT_SF"/>
    <property type="match status" value="1"/>
</dbReference>
<protein>
    <submittedName>
        <fullName evidence="4">GNAT family N-acetyltransferase</fullName>
    </submittedName>
</protein>
<dbReference type="InterPro" id="IPR050832">
    <property type="entry name" value="Bact_Acetyltransf"/>
</dbReference>
<keyword evidence="2" id="KW-0012">Acyltransferase</keyword>
<dbReference type="Pfam" id="PF00583">
    <property type="entry name" value="Acetyltransf_1"/>
    <property type="match status" value="1"/>
</dbReference>
<dbReference type="PANTHER" id="PTHR43877">
    <property type="entry name" value="AMINOALKYLPHOSPHONATE N-ACETYLTRANSFERASE-RELATED-RELATED"/>
    <property type="match status" value="1"/>
</dbReference>
<evidence type="ECO:0000313" key="5">
    <source>
        <dbReference type="Proteomes" id="UP001169006"/>
    </source>
</evidence>
<organism evidence="4 5">
    <name type="scientific">Rhizobium oryzicola</name>
    <dbReference type="NCBI Taxonomy" id="1232668"/>
    <lineage>
        <taxon>Bacteria</taxon>
        <taxon>Pseudomonadati</taxon>
        <taxon>Pseudomonadota</taxon>
        <taxon>Alphaproteobacteria</taxon>
        <taxon>Hyphomicrobiales</taxon>
        <taxon>Rhizobiaceae</taxon>
        <taxon>Rhizobium/Agrobacterium group</taxon>
        <taxon>Rhizobium</taxon>
    </lineage>
</organism>
<reference evidence="4" key="1">
    <citation type="journal article" date="2015" name="Int. J. Syst. Evol. Microbiol.">
        <title>Rhizobium oryzicola sp. nov., potential plant-growth-promoting endophytic bacteria isolated from rice roots.</title>
        <authorList>
            <person name="Zhang X.X."/>
            <person name="Gao J.S."/>
            <person name="Cao Y.H."/>
            <person name="Sheirdil R.A."/>
            <person name="Wang X.C."/>
            <person name="Zhang L."/>
        </authorList>
    </citation>
    <scope>NUCLEOTIDE SEQUENCE</scope>
    <source>
        <strain evidence="4">05753</strain>
    </source>
</reference>
<evidence type="ECO:0000259" key="3">
    <source>
        <dbReference type="PROSITE" id="PS51186"/>
    </source>
</evidence>
<comment type="caution">
    <text evidence="4">The sequence shown here is derived from an EMBL/GenBank/DDBJ whole genome shotgun (WGS) entry which is preliminary data.</text>
</comment>
<evidence type="ECO:0000313" key="4">
    <source>
        <dbReference type="EMBL" id="MDO1583635.1"/>
    </source>
</evidence>
<dbReference type="InterPro" id="IPR016181">
    <property type="entry name" value="Acyl_CoA_acyltransferase"/>
</dbReference>
<evidence type="ECO:0000256" key="1">
    <source>
        <dbReference type="ARBA" id="ARBA00022679"/>
    </source>
</evidence>
<dbReference type="PROSITE" id="PS51186">
    <property type="entry name" value="GNAT"/>
    <property type="match status" value="1"/>
</dbReference>
<gene>
    <name evidence="4" type="ORF">Q2T52_16230</name>
</gene>
<keyword evidence="1" id="KW-0808">Transferase</keyword>
<accession>A0ABT8SYT1</accession>